<dbReference type="Gene3D" id="1.50.10.20">
    <property type="match status" value="2"/>
</dbReference>
<dbReference type="Proteomes" id="UP000316304">
    <property type="component" value="Unassembled WGS sequence"/>
</dbReference>
<feature type="domain" description="DUF4159" evidence="1">
    <location>
        <begin position="623"/>
        <end position="814"/>
    </location>
</feature>
<dbReference type="Pfam" id="PF13709">
    <property type="entry name" value="DUF4159"/>
    <property type="match status" value="2"/>
</dbReference>
<name>A0A5C6CG71_9BACT</name>
<dbReference type="InterPro" id="IPR008930">
    <property type="entry name" value="Terpenoid_cyclase/PrenylTrfase"/>
</dbReference>
<dbReference type="RefSeq" id="WP_231612288.1">
    <property type="nucleotide sequence ID" value="NZ_SJPT01000004.1"/>
</dbReference>
<dbReference type="EMBL" id="SJPT01000004">
    <property type="protein sequence ID" value="TWU23182.1"/>
    <property type="molecule type" value="Genomic_DNA"/>
</dbReference>
<evidence type="ECO:0000313" key="3">
    <source>
        <dbReference type="Proteomes" id="UP000316304"/>
    </source>
</evidence>
<proteinExistence type="predicted"/>
<keyword evidence="3" id="KW-1185">Reference proteome</keyword>
<dbReference type="SUPFAM" id="SSF48239">
    <property type="entry name" value="Terpenoid cyclases/Protein prenyltransferases"/>
    <property type="match status" value="1"/>
</dbReference>
<feature type="domain" description="DUF4159" evidence="1">
    <location>
        <begin position="375"/>
        <end position="582"/>
    </location>
</feature>
<evidence type="ECO:0000313" key="2">
    <source>
        <dbReference type="EMBL" id="TWU23182.1"/>
    </source>
</evidence>
<dbReference type="CDD" id="cd00688">
    <property type="entry name" value="ISOPREN_C2_like"/>
    <property type="match status" value="1"/>
</dbReference>
<organism evidence="2 3">
    <name type="scientific">Novipirellula galeiformis</name>
    <dbReference type="NCBI Taxonomy" id="2528004"/>
    <lineage>
        <taxon>Bacteria</taxon>
        <taxon>Pseudomonadati</taxon>
        <taxon>Planctomycetota</taxon>
        <taxon>Planctomycetia</taxon>
        <taxon>Pirellulales</taxon>
        <taxon>Pirellulaceae</taxon>
        <taxon>Novipirellula</taxon>
    </lineage>
</organism>
<evidence type="ECO:0000259" key="1">
    <source>
        <dbReference type="Pfam" id="PF13709"/>
    </source>
</evidence>
<gene>
    <name evidence="2" type="ORF">Pla52o_27170</name>
</gene>
<dbReference type="Gene3D" id="3.40.50.12140">
    <property type="entry name" value="Domain of unknown function DUF4159"/>
    <property type="match status" value="2"/>
</dbReference>
<comment type="caution">
    <text evidence="2">The sequence shown here is derived from an EMBL/GenBank/DDBJ whole genome shotgun (WGS) entry which is preliminary data.</text>
</comment>
<dbReference type="AlphaFoldDB" id="A0A5C6CG71"/>
<reference evidence="2 3" key="1">
    <citation type="submission" date="2019-02" db="EMBL/GenBank/DDBJ databases">
        <title>Deep-cultivation of Planctomycetes and their phenomic and genomic characterization uncovers novel biology.</title>
        <authorList>
            <person name="Wiegand S."/>
            <person name="Jogler M."/>
            <person name="Boedeker C."/>
            <person name="Pinto D."/>
            <person name="Vollmers J."/>
            <person name="Rivas-Marin E."/>
            <person name="Kohn T."/>
            <person name="Peeters S.H."/>
            <person name="Heuer A."/>
            <person name="Rast P."/>
            <person name="Oberbeckmann S."/>
            <person name="Bunk B."/>
            <person name="Jeske O."/>
            <person name="Meyerdierks A."/>
            <person name="Storesund J.E."/>
            <person name="Kallscheuer N."/>
            <person name="Luecker S."/>
            <person name="Lage O.M."/>
            <person name="Pohl T."/>
            <person name="Merkel B.J."/>
            <person name="Hornburger P."/>
            <person name="Mueller R.-W."/>
            <person name="Bruemmer F."/>
            <person name="Labrenz M."/>
            <person name="Spormann A.M."/>
            <person name="Op Den Camp H."/>
            <person name="Overmann J."/>
            <person name="Amann R."/>
            <person name="Jetten M.S.M."/>
            <person name="Mascher T."/>
            <person name="Medema M.H."/>
            <person name="Devos D.P."/>
            <person name="Kaster A.-K."/>
            <person name="Ovreas L."/>
            <person name="Rohde M."/>
            <person name="Galperin M.Y."/>
            <person name="Jogler C."/>
        </authorList>
    </citation>
    <scope>NUCLEOTIDE SEQUENCE [LARGE SCALE GENOMIC DNA]</scope>
    <source>
        <strain evidence="2 3">Pla52o</strain>
    </source>
</reference>
<sequence length="816" mass="89114">MMKNVHSFAEVQETFSSKYLRLLTKMAGGRQLGTLLFVGLLLGLGGLHSGTAAAIDPASVQRAIDRGVTYLRSSQNERGGWNEYGSQSCGLSSLCTLALLNAGVSRDDPDMVRAMRYLRLFEPEETYSVALQTLVYCQLGAAGDLDRIRRNVRWLIDSQRNQGVPANRVGSWSYGRGMGNGDPSNAQFAVLALGAAKDRGIEIEAEVFQRAIAYWQTIQRSDGGWGYGSSQPATGSMTCAGIASMIIGRDGTAGGSSKIAGDKIQCCGSESAEKDPVEAGLKWLGDRFTTEVNPGGDSMTFFYYLYALERVGRLSGRRFIGGHDWYREGAEQLLAVHDQFQGFWSGAAPMESNRDIATSFALLFLSKGKRQVVVGQLQYDSQPSNQWRSHPEGVKHLVRHVERDWGRDLTWQTIIGQPDKQSVATVEDLLQTPVLMIRGKNALNFSEPLVKNLGEYIEQGGTILFEADGGDGCGDASAFEASVRELCATWFEGAPLDRLPPSHPVWFAQHEVDPAAIPLIGDDFWVYGVQACCRTAVFYVPNSLSCRWELSDVLLSRREVSESARKQIDLAIRLGENVIAYATGRELKDKLDKRVVLDASDAPQPTRGTIEIAMLSLDAGGEEARRAIPNAADLIRQRIPIEIIAADQPIRIEAKGLNSVPVLWLHGRTEFELTADQRKGLAEFIQNGGFVVGTAICGNEAFAKSFRHQLSLLLPDSPLQTMPSSHRALTDAFGGFDITSVTIRKPTDRGAGQVIDRRTGAPVIEFATVDNMANVFFSPLDISCALESQNSVQCPGYPTEDAAKIVANLILFALNQ</sequence>
<protein>
    <recommendedName>
        <fullName evidence="1">DUF4159 domain-containing protein</fullName>
    </recommendedName>
</protein>
<dbReference type="InterPro" id="IPR025297">
    <property type="entry name" value="DUF4159"/>
</dbReference>
<accession>A0A5C6CG71</accession>